<evidence type="ECO:0000256" key="1">
    <source>
        <dbReference type="SAM" id="SignalP"/>
    </source>
</evidence>
<dbReference type="EMBL" id="PXYL01000001">
    <property type="protein sequence ID" value="PSJ64042.1"/>
    <property type="molecule type" value="Genomic_DNA"/>
</dbReference>
<proteinExistence type="predicted"/>
<keyword evidence="3" id="KW-1185">Reference proteome</keyword>
<gene>
    <name evidence="2" type="ORF">C7I85_02735</name>
</gene>
<dbReference type="RefSeq" id="WP_146148822.1">
    <property type="nucleotide sequence ID" value="NZ_PXYL01000001.1"/>
</dbReference>
<protein>
    <submittedName>
        <fullName evidence="2">Uncharacterized protein</fullName>
    </submittedName>
</protein>
<dbReference type="Proteomes" id="UP000240653">
    <property type="component" value="Unassembled WGS sequence"/>
</dbReference>
<dbReference type="OrthoDB" id="9975691at2"/>
<dbReference type="AlphaFoldDB" id="A0A2P7SNI3"/>
<keyword evidence="1" id="KW-0732">Signal</keyword>
<accession>A0A2P7SNI3</accession>
<feature type="chain" id="PRO_5015122926" evidence="1">
    <location>
        <begin position="21"/>
        <end position="90"/>
    </location>
</feature>
<evidence type="ECO:0000313" key="2">
    <source>
        <dbReference type="EMBL" id="PSJ64042.1"/>
    </source>
</evidence>
<name>A0A2P7SNI3_9HYPH</name>
<feature type="signal peptide" evidence="1">
    <location>
        <begin position="1"/>
        <end position="20"/>
    </location>
</feature>
<evidence type="ECO:0000313" key="3">
    <source>
        <dbReference type="Proteomes" id="UP000240653"/>
    </source>
</evidence>
<comment type="caution">
    <text evidence="2">The sequence shown here is derived from an EMBL/GenBank/DDBJ whole genome shotgun (WGS) entry which is preliminary data.</text>
</comment>
<organism evidence="2 3">
    <name type="scientific">Pseudaminobacter soli</name>
    <name type="common">ex Li et al. 2025</name>
    <dbReference type="NCBI Taxonomy" id="1295366"/>
    <lineage>
        <taxon>Bacteria</taxon>
        <taxon>Pseudomonadati</taxon>
        <taxon>Pseudomonadota</taxon>
        <taxon>Alphaproteobacteria</taxon>
        <taxon>Hyphomicrobiales</taxon>
        <taxon>Phyllobacteriaceae</taxon>
        <taxon>Pseudaminobacter</taxon>
    </lineage>
</organism>
<reference evidence="2 3" key="1">
    <citation type="submission" date="2018-03" db="EMBL/GenBank/DDBJ databases">
        <title>The draft genome of Mesorhizobium soli JCM 19897.</title>
        <authorList>
            <person name="Li L."/>
            <person name="Liu L."/>
            <person name="Liang L."/>
            <person name="Wang T."/>
            <person name="Zhang X."/>
        </authorList>
    </citation>
    <scope>NUCLEOTIDE SEQUENCE [LARGE SCALE GENOMIC DNA]</scope>
    <source>
        <strain evidence="2 3">JCM 19897</strain>
    </source>
</reference>
<sequence>MRKMLFAFAAVLLGSGAALADSAPTSVIVNPHSIVRETFAQARITGDTAPEVKIVKPQSRVDFKSAAAIQAPHYGTQFNSRDGDAAPPMN</sequence>